<dbReference type="EMBL" id="CP020919">
    <property type="protein sequence ID" value="AWG24922.1"/>
    <property type="molecule type" value="Genomic_DNA"/>
</dbReference>
<dbReference type="PANTHER" id="PTHR32305:SF15">
    <property type="entry name" value="PROTEIN RHSA-RELATED"/>
    <property type="match status" value="1"/>
</dbReference>
<dbReference type="Proteomes" id="UP000244677">
    <property type="component" value="Chromosome"/>
</dbReference>
<dbReference type="KEGG" id="fki:FK004_06590"/>
<accession>A0A2S1LMF1</accession>
<feature type="region of interest" description="Disordered" evidence="1">
    <location>
        <begin position="326"/>
        <end position="361"/>
    </location>
</feature>
<keyword evidence="3" id="KW-1185">Reference proteome</keyword>
<reference evidence="2 3" key="1">
    <citation type="submission" date="2017-04" db="EMBL/GenBank/DDBJ databases">
        <title>Complete genome sequence of Flavobacterium kingsejong AJ004.</title>
        <authorList>
            <person name="Lee P.C."/>
        </authorList>
    </citation>
    <scope>NUCLEOTIDE SEQUENCE [LARGE SCALE GENOMIC DNA]</scope>
    <source>
        <strain evidence="2 3">AJ004</strain>
    </source>
</reference>
<evidence type="ECO:0000256" key="1">
    <source>
        <dbReference type="SAM" id="MobiDB-lite"/>
    </source>
</evidence>
<gene>
    <name evidence="2" type="ORF">FK004_06590</name>
</gene>
<dbReference type="OrthoDB" id="2972467at2"/>
<protein>
    <recommendedName>
        <fullName evidence="4">RHS repeat-associated core domain-containing protein</fullName>
    </recommendedName>
</protein>
<dbReference type="InterPro" id="IPR050708">
    <property type="entry name" value="T6SS_VgrG/RHS"/>
</dbReference>
<dbReference type="Gene3D" id="2.180.10.10">
    <property type="entry name" value="RHS repeat-associated core"/>
    <property type="match status" value="1"/>
</dbReference>
<dbReference type="PANTHER" id="PTHR32305">
    <property type="match status" value="1"/>
</dbReference>
<organism evidence="2 3">
    <name type="scientific">Flavobacterium kingsejongi</name>
    <dbReference type="NCBI Taxonomy" id="1678728"/>
    <lineage>
        <taxon>Bacteria</taxon>
        <taxon>Pseudomonadati</taxon>
        <taxon>Bacteroidota</taxon>
        <taxon>Flavobacteriia</taxon>
        <taxon>Flavobacteriales</taxon>
        <taxon>Flavobacteriaceae</taxon>
        <taxon>Flavobacterium</taxon>
    </lineage>
</organism>
<proteinExistence type="predicted"/>
<dbReference type="NCBIfam" id="TIGR03696">
    <property type="entry name" value="Rhs_assc_core"/>
    <property type="match status" value="1"/>
</dbReference>
<feature type="compositionally biased region" description="Polar residues" evidence="1">
    <location>
        <begin position="326"/>
        <end position="339"/>
    </location>
</feature>
<evidence type="ECO:0008006" key="4">
    <source>
        <dbReference type="Google" id="ProtNLM"/>
    </source>
</evidence>
<dbReference type="AlphaFoldDB" id="A0A2S1LMF1"/>
<dbReference type="InterPro" id="IPR022385">
    <property type="entry name" value="Rhs_assc_core"/>
</dbReference>
<sequence>MVFNQNGGAHFAPELGGHFELESGAHFKTEWGDQYNRNLHSYTKDPLTTSAKIVEENHYYPFGLKHANYNSDQLAFQPNAQDAIVLDAFVDPIPLDNYLNYEYKYNGKELQREFGLNMYDYGARNYEPAIGRWMNMDPLAEVSRRFSPYTYALNNPLRYIDPDGMMAMPPTELDAENYGYSISDIADGETWEDSDGSWAFNAKTKTWEGTNGTDFNVATEVQQLDEVNVSFQKNGVAYGVGANAALGGGIGFEVGLVKDGTNNWGAYFTFKGNVGLGEDVGLSVTEIIPNHKGIFLLNDFSGTSMELSASVNSPIGGGGIALGGTSNDSNGTVSQQFSNIGKGERGYKTGTISPGLNGPSPKVSAGVMATKSKTVIWDF</sequence>
<evidence type="ECO:0000313" key="2">
    <source>
        <dbReference type="EMBL" id="AWG24922.1"/>
    </source>
</evidence>
<name>A0A2S1LMF1_9FLAO</name>
<evidence type="ECO:0000313" key="3">
    <source>
        <dbReference type="Proteomes" id="UP000244677"/>
    </source>
</evidence>